<accession>A0A512H6X0</accession>
<protein>
    <submittedName>
        <fullName evidence="4">N-acetyltransferase GCN5</fullName>
    </submittedName>
</protein>
<dbReference type="PANTHER" id="PTHR43877:SF1">
    <property type="entry name" value="ACETYLTRANSFERASE"/>
    <property type="match status" value="1"/>
</dbReference>
<dbReference type="PANTHER" id="PTHR43877">
    <property type="entry name" value="AMINOALKYLPHOSPHONATE N-ACETYLTRANSFERASE-RELATED-RELATED"/>
    <property type="match status" value="1"/>
</dbReference>
<dbReference type="GO" id="GO:0008080">
    <property type="term" value="F:N-acetyltransferase activity"/>
    <property type="evidence" value="ECO:0007669"/>
    <property type="project" value="InterPro"/>
</dbReference>
<dbReference type="InterPro" id="IPR000182">
    <property type="entry name" value="GNAT_dom"/>
</dbReference>
<dbReference type="CDD" id="cd04301">
    <property type="entry name" value="NAT_SF"/>
    <property type="match status" value="1"/>
</dbReference>
<dbReference type="AlphaFoldDB" id="A0A512H6X0"/>
<keyword evidence="2" id="KW-0012">Acyltransferase</keyword>
<dbReference type="NCBIfam" id="TIGR01575">
    <property type="entry name" value="rimI"/>
    <property type="match status" value="1"/>
</dbReference>
<evidence type="ECO:0000259" key="3">
    <source>
        <dbReference type="PROSITE" id="PS51186"/>
    </source>
</evidence>
<feature type="domain" description="N-acetyltransferase" evidence="3">
    <location>
        <begin position="11"/>
        <end position="161"/>
    </location>
</feature>
<evidence type="ECO:0000313" key="5">
    <source>
        <dbReference type="Proteomes" id="UP000321567"/>
    </source>
</evidence>
<dbReference type="RefSeq" id="WP_147163235.1">
    <property type="nucleotide sequence ID" value="NZ_BJZO01000028.1"/>
</dbReference>
<evidence type="ECO:0000256" key="1">
    <source>
        <dbReference type="ARBA" id="ARBA00022679"/>
    </source>
</evidence>
<evidence type="ECO:0000256" key="2">
    <source>
        <dbReference type="ARBA" id="ARBA00023315"/>
    </source>
</evidence>
<keyword evidence="5" id="KW-1185">Reference proteome</keyword>
<organism evidence="4 5">
    <name type="scientific">Pararhodospirillum oryzae</name>
    <dbReference type="NCBI Taxonomy" id="478448"/>
    <lineage>
        <taxon>Bacteria</taxon>
        <taxon>Pseudomonadati</taxon>
        <taxon>Pseudomonadota</taxon>
        <taxon>Alphaproteobacteria</taxon>
        <taxon>Rhodospirillales</taxon>
        <taxon>Rhodospirillaceae</taxon>
        <taxon>Pararhodospirillum</taxon>
    </lineage>
</organism>
<dbReference type="Gene3D" id="3.40.630.30">
    <property type="match status" value="1"/>
</dbReference>
<dbReference type="EMBL" id="BJZO01000028">
    <property type="protein sequence ID" value="GEO81197.1"/>
    <property type="molecule type" value="Genomic_DNA"/>
</dbReference>
<dbReference type="Proteomes" id="UP000321567">
    <property type="component" value="Unassembled WGS sequence"/>
</dbReference>
<dbReference type="InterPro" id="IPR050832">
    <property type="entry name" value="Bact_Acetyltransf"/>
</dbReference>
<reference evidence="4 5" key="1">
    <citation type="submission" date="2019-07" db="EMBL/GenBank/DDBJ databases">
        <title>Whole genome shotgun sequence of Rhodospirillum oryzae NBRC 107573.</title>
        <authorList>
            <person name="Hosoyama A."/>
            <person name="Uohara A."/>
            <person name="Ohji S."/>
            <person name="Ichikawa N."/>
        </authorList>
    </citation>
    <scope>NUCLEOTIDE SEQUENCE [LARGE SCALE GENOMIC DNA]</scope>
    <source>
        <strain evidence="4 5">NBRC 107573</strain>
    </source>
</reference>
<dbReference type="OrthoDB" id="9804026at2"/>
<evidence type="ECO:0000313" key="4">
    <source>
        <dbReference type="EMBL" id="GEO81197.1"/>
    </source>
</evidence>
<dbReference type="PROSITE" id="PS51186">
    <property type="entry name" value="GNAT"/>
    <property type="match status" value="1"/>
</dbReference>
<dbReference type="Pfam" id="PF00583">
    <property type="entry name" value="Acetyltransf_1"/>
    <property type="match status" value="1"/>
</dbReference>
<dbReference type="SUPFAM" id="SSF55729">
    <property type="entry name" value="Acyl-CoA N-acyltransferases (Nat)"/>
    <property type="match status" value="1"/>
</dbReference>
<name>A0A512H6X0_9PROT</name>
<comment type="caution">
    <text evidence="4">The sequence shown here is derived from an EMBL/GenBank/DDBJ whole genome shotgun (WGS) entry which is preliminary data.</text>
</comment>
<keyword evidence="1 4" id="KW-0808">Transferase</keyword>
<dbReference type="InterPro" id="IPR006464">
    <property type="entry name" value="AcTrfase_RimI/Ard1"/>
</dbReference>
<dbReference type="InterPro" id="IPR016181">
    <property type="entry name" value="Acyl_CoA_acyltransferase"/>
</dbReference>
<proteinExistence type="predicted"/>
<gene>
    <name evidence="4" type="ORF">ROR02_13280</name>
</gene>
<sequence length="170" mass="17946">MPDSGPPPASFSIRAATAADAPVLGVLHAAAFTPRHERPWPADELKALLALPGVHALLAEGDEPLGMILIQAVAGEAEILTVAVRPDRRRQGVGRRLLDAALSAAAKANATAMILEVARDNTAALGLYHRYGFALRGQRPRYYNRTDGTTADALILGRSVARDVASVPAR</sequence>